<protein>
    <submittedName>
        <fullName evidence="1">Uncharacterized protein</fullName>
    </submittedName>
</protein>
<dbReference type="OrthoDB" id="9796641at2"/>
<dbReference type="RefSeq" id="WP_143750077.1">
    <property type="nucleotide sequence ID" value="NZ_FCOB02000017.1"/>
</dbReference>
<reference evidence="1" key="1">
    <citation type="submission" date="2016-01" db="EMBL/GenBank/DDBJ databases">
        <authorList>
            <person name="Peeters C."/>
        </authorList>
    </citation>
    <scope>NUCLEOTIDE SEQUENCE [LARGE SCALE GENOMIC DNA]</scope>
    <source>
        <strain evidence="1">LMG 29326</strain>
    </source>
</reference>
<evidence type="ECO:0000313" key="2">
    <source>
        <dbReference type="Proteomes" id="UP000054978"/>
    </source>
</evidence>
<organism evidence="1 2">
    <name type="scientific">Caballeronia ptereochthonis</name>
    <dbReference type="NCBI Taxonomy" id="1777144"/>
    <lineage>
        <taxon>Bacteria</taxon>
        <taxon>Pseudomonadati</taxon>
        <taxon>Pseudomonadota</taxon>
        <taxon>Betaproteobacteria</taxon>
        <taxon>Burkholderiales</taxon>
        <taxon>Burkholderiaceae</taxon>
        <taxon>Caballeronia</taxon>
    </lineage>
</organism>
<name>A0A158BXA8_9BURK</name>
<sequence length="59" mass="6670">MQQTYKGFILPSDEEEAEINRGIALDPDTWELSDEDFKRLKPYAFSMNEPPEIGAPPAA</sequence>
<evidence type="ECO:0000313" key="1">
    <source>
        <dbReference type="EMBL" id="SAK74744.1"/>
    </source>
</evidence>
<dbReference type="Proteomes" id="UP000054978">
    <property type="component" value="Unassembled WGS sequence"/>
</dbReference>
<dbReference type="AlphaFoldDB" id="A0A158BXA8"/>
<comment type="caution">
    <text evidence="1">The sequence shown here is derived from an EMBL/GenBank/DDBJ whole genome shotgun (WGS) entry which is preliminary data.</text>
</comment>
<dbReference type="EMBL" id="FCOB02000017">
    <property type="protein sequence ID" value="SAK74744.1"/>
    <property type="molecule type" value="Genomic_DNA"/>
</dbReference>
<dbReference type="STRING" id="1777144.AWB83_03753"/>
<keyword evidence="2" id="KW-1185">Reference proteome</keyword>
<proteinExistence type="predicted"/>
<gene>
    <name evidence="1" type="ORF">AWB83_03753</name>
</gene>
<accession>A0A158BXA8</accession>